<protein>
    <recommendedName>
        <fullName evidence="13">THAP-type domain-containing protein</fullName>
    </recommendedName>
</protein>
<comment type="similarity">
    <text evidence="2">Belongs to the THAP1 family.</text>
</comment>
<keyword evidence="6" id="KW-0805">Transcription regulation</keyword>
<comment type="subcellular location">
    <subcellularLocation>
        <location evidence="1">Nucleus</location>
        <location evidence="1">Nucleoplasm</location>
    </subcellularLocation>
</comment>
<gene>
    <name evidence="14" type="ORF">LARSCL_LOCUS22150</name>
</gene>
<dbReference type="SUPFAM" id="SSF57716">
    <property type="entry name" value="Glucocorticoid receptor-like (DNA-binding domain)"/>
    <property type="match status" value="1"/>
</dbReference>
<keyword evidence="9" id="KW-0804">Transcription</keyword>
<dbReference type="InterPro" id="IPR006612">
    <property type="entry name" value="THAP_Znf"/>
</dbReference>
<evidence type="ECO:0000256" key="2">
    <source>
        <dbReference type="ARBA" id="ARBA00006177"/>
    </source>
</evidence>
<sequence>MPCKCSVPACRGNYDEANKVAVFSFPNDENLRAEWLRAIPWKDLNVKKNSKVCEKHFKEGEVLRLSTFYIEKTGEKHSCSYEKTQVETKCCACRASSQAVHCICHLHLQLGKVHLKNDSGWKKNKLI</sequence>
<dbReference type="InterPro" id="IPR038441">
    <property type="entry name" value="THAP_Znf_sf"/>
</dbReference>
<keyword evidence="15" id="KW-1185">Reference proteome</keyword>
<dbReference type="PROSITE" id="PS50950">
    <property type="entry name" value="ZF_THAP"/>
    <property type="match status" value="1"/>
</dbReference>
<evidence type="ECO:0000256" key="3">
    <source>
        <dbReference type="ARBA" id="ARBA00022723"/>
    </source>
</evidence>
<keyword evidence="11" id="KW-0131">Cell cycle</keyword>
<dbReference type="Proteomes" id="UP001497382">
    <property type="component" value="Unassembled WGS sequence"/>
</dbReference>
<dbReference type="PANTHER" id="PTHR46600">
    <property type="entry name" value="THAP DOMAIN-CONTAINING"/>
    <property type="match status" value="1"/>
</dbReference>
<keyword evidence="5" id="KW-0862">Zinc</keyword>
<name>A0AAV2BX29_9ARAC</name>
<evidence type="ECO:0000256" key="10">
    <source>
        <dbReference type="ARBA" id="ARBA00023242"/>
    </source>
</evidence>
<comment type="caution">
    <text evidence="14">The sequence shown here is derived from an EMBL/GenBank/DDBJ whole genome shotgun (WGS) entry which is preliminary data.</text>
</comment>
<evidence type="ECO:0000256" key="5">
    <source>
        <dbReference type="ARBA" id="ARBA00022833"/>
    </source>
</evidence>
<keyword evidence="3" id="KW-0479">Metal-binding</keyword>
<dbReference type="SMART" id="SM00980">
    <property type="entry name" value="THAP"/>
    <property type="match status" value="1"/>
</dbReference>
<dbReference type="GO" id="GO:0005654">
    <property type="term" value="C:nucleoplasm"/>
    <property type="evidence" value="ECO:0007669"/>
    <property type="project" value="UniProtKB-SubCell"/>
</dbReference>
<evidence type="ECO:0000256" key="9">
    <source>
        <dbReference type="ARBA" id="ARBA00023163"/>
    </source>
</evidence>
<dbReference type="InterPro" id="IPR026516">
    <property type="entry name" value="THAP1/10"/>
</dbReference>
<keyword evidence="10" id="KW-0539">Nucleus</keyword>
<dbReference type="Gene3D" id="6.20.210.20">
    <property type="entry name" value="THAP domain"/>
    <property type="match status" value="1"/>
</dbReference>
<dbReference type="GO" id="GO:0043565">
    <property type="term" value="F:sequence-specific DNA binding"/>
    <property type="evidence" value="ECO:0007669"/>
    <property type="project" value="InterPro"/>
</dbReference>
<dbReference type="EMBL" id="CAXIEN010000583">
    <property type="protein sequence ID" value="CAL1300848.1"/>
    <property type="molecule type" value="Genomic_DNA"/>
</dbReference>
<dbReference type="AlphaFoldDB" id="A0AAV2BX29"/>
<evidence type="ECO:0000256" key="7">
    <source>
        <dbReference type="ARBA" id="ARBA00023054"/>
    </source>
</evidence>
<keyword evidence="8 12" id="KW-0238">DNA-binding</keyword>
<evidence type="ECO:0000259" key="13">
    <source>
        <dbReference type="PROSITE" id="PS50950"/>
    </source>
</evidence>
<proteinExistence type="inferred from homology"/>
<feature type="domain" description="THAP-type" evidence="13">
    <location>
        <begin position="1"/>
        <end position="74"/>
    </location>
</feature>
<evidence type="ECO:0000313" key="15">
    <source>
        <dbReference type="Proteomes" id="UP001497382"/>
    </source>
</evidence>
<evidence type="ECO:0000256" key="8">
    <source>
        <dbReference type="ARBA" id="ARBA00023125"/>
    </source>
</evidence>
<dbReference type="Pfam" id="PF05485">
    <property type="entry name" value="THAP"/>
    <property type="match status" value="1"/>
</dbReference>
<dbReference type="GO" id="GO:0008270">
    <property type="term" value="F:zinc ion binding"/>
    <property type="evidence" value="ECO:0007669"/>
    <property type="project" value="UniProtKB-KW"/>
</dbReference>
<evidence type="ECO:0000256" key="1">
    <source>
        <dbReference type="ARBA" id="ARBA00004642"/>
    </source>
</evidence>
<reference evidence="14 15" key="1">
    <citation type="submission" date="2024-04" db="EMBL/GenBank/DDBJ databases">
        <authorList>
            <person name="Rising A."/>
            <person name="Reimegard J."/>
            <person name="Sonavane S."/>
            <person name="Akerstrom W."/>
            <person name="Nylinder S."/>
            <person name="Hedman E."/>
            <person name="Kallberg Y."/>
        </authorList>
    </citation>
    <scope>NUCLEOTIDE SEQUENCE [LARGE SCALE GENOMIC DNA]</scope>
</reference>
<dbReference type="PANTHER" id="PTHR46600:SF1">
    <property type="entry name" value="THAP DOMAIN-CONTAINING PROTEIN 1"/>
    <property type="match status" value="1"/>
</dbReference>
<evidence type="ECO:0000256" key="4">
    <source>
        <dbReference type="ARBA" id="ARBA00022771"/>
    </source>
</evidence>
<evidence type="ECO:0000256" key="12">
    <source>
        <dbReference type="PROSITE-ProRule" id="PRU00309"/>
    </source>
</evidence>
<keyword evidence="4 12" id="KW-0863">Zinc-finger</keyword>
<evidence type="ECO:0000256" key="11">
    <source>
        <dbReference type="ARBA" id="ARBA00023306"/>
    </source>
</evidence>
<keyword evidence="7" id="KW-0175">Coiled coil</keyword>
<evidence type="ECO:0000256" key="6">
    <source>
        <dbReference type="ARBA" id="ARBA00023015"/>
    </source>
</evidence>
<evidence type="ECO:0000313" key="14">
    <source>
        <dbReference type="EMBL" id="CAL1300848.1"/>
    </source>
</evidence>
<accession>A0AAV2BX29</accession>
<organism evidence="14 15">
    <name type="scientific">Larinioides sclopetarius</name>
    <dbReference type="NCBI Taxonomy" id="280406"/>
    <lineage>
        <taxon>Eukaryota</taxon>
        <taxon>Metazoa</taxon>
        <taxon>Ecdysozoa</taxon>
        <taxon>Arthropoda</taxon>
        <taxon>Chelicerata</taxon>
        <taxon>Arachnida</taxon>
        <taxon>Araneae</taxon>
        <taxon>Araneomorphae</taxon>
        <taxon>Entelegynae</taxon>
        <taxon>Araneoidea</taxon>
        <taxon>Araneidae</taxon>
        <taxon>Larinioides</taxon>
    </lineage>
</organism>